<dbReference type="PANTHER" id="PTHR43606:SF2">
    <property type="entry name" value="ALKALINE PHOSPHATASE FAMILY PROTEIN (AFU_ORTHOLOGUE AFUA_5G03860)"/>
    <property type="match status" value="1"/>
</dbReference>
<dbReference type="RefSeq" id="WP_346752159.1">
    <property type="nucleotide sequence ID" value="NZ_JAUJEA010000004.1"/>
</dbReference>
<dbReference type="InterPro" id="IPR018946">
    <property type="entry name" value="PhoD-like_MPP"/>
</dbReference>
<protein>
    <submittedName>
        <fullName evidence="3">Alkaline phosphatase D family protein</fullName>
    </submittedName>
</protein>
<gene>
    <name evidence="3" type="ORF">QQ008_12185</name>
</gene>
<dbReference type="InterPro" id="IPR052900">
    <property type="entry name" value="Phospholipid_Metab_Enz"/>
</dbReference>
<evidence type="ECO:0000259" key="2">
    <source>
        <dbReference type="Pfam" id="PF09423"/>
    </source>
</evidence>
<dbReference type="Gene3D" id="3.60.21.70">
    <property type="entry name" value="PhoD-like phosphatase"/>
    <property type="match status" value="1"/>
</dbReference>
<reference evidence="3" key="1">
    <citation type="submission" date="2023-06" db="EMBL/GenBank/DDBJ databases">
        <title>Genomic of Parafulvivirga corallium.</title>
        <authorList>
            <person name="Wang G."/>
        </authorList>
    </citation>
    <scope>NUCLEOTIDE SEQUENCE</scope>
    <source>
        <strain evidence="3">BMA10</strain>
    </source>
</reference>
<dbReference type="PANTHER" id="PTHR43606">
    <property type="entry name" value="PHOSPHATASE, PUTATIVE (AFU_ORTHOLOGUE AFUA_6G08710)-RELATED"/>
    <property type="match status" value="1"/>
</dbReference>
<keyword evidence="4" id="KW-1185">Reference proteome</keyword>
<comment type="caution">
    <text evidence="3">The sequence shown here is derived from an EMBL/GenBank/DDBJ whole genome shotgun (WGS) entry which is preliminary data.</text>
</comment>
<accession>A0ABT8KPL4</accession>
<feature type="signal peptide" evidence="1">
    <location>
        <begin position="1"/>
        <end position="19"/>
    </location>
</feature>
<dbReference type="InterPro" id="IPR038607">
    <property type="entry name" value="PhoD-like_sf"/>
</dbReference>
<dbReference type="EMBL" id="JAUJEA010000004">
    <property type="protein sequence ID" value="MDN5202133.1"/>
    <property type="molecule type" value="Genomic_DNA"/>
</dbReference>
<evidence type="ECO:0000256" key="1">
    <source>
        <dbReference type="SAM" id="SignalP"/>
    </source>
</evidence>
<evidence type="ECO:0000313" key="3">
    <source>
        <dbReference type="EMBL" id="MDN5202133.1"/>
    </source>
</evidence>
<dbReference type="PROSITE" id="PS51257">
    <property type="entry name" value="PROKAR_LIPOPROTEIN"/>
    <property type="match status" value="1"/>
</dbReference>
<name>A0ABT8KPL4_9BACT</name>
<dbReference type="Pfam" id="PF09423">
    <property type="entry name" value="PhoD"/>
    <property type="match status" value="1"/>
</dbReference>
<feature type="domain" description="PhoD-like phosphatase metallophosphatase" evidence="2">
    <location>
        <begin position="358"/>
        <end position="644"/>
    </location>
</feature>
<dbReference type="SUPFAM" id="SSF56300">
    <property type="entry name" value="Metallo-dependent phosphatases"/>
    <property type="match status" value="1"/>
</dbReference>
<evidence type="ECO:0000313" key="4">
    <source>
        <dbReference type="Proteomes" id="UP001172082"/>
    </source>
</evidence>
<organism evidence="3 4">
    <name type="scientific">Splendidivirga corallicola</name>
    <dbReference type="NCBI Taxonomy" id="3051826"/>
    <lineage>
        <taxon>Bacteria</taxon>
        <taxon>Pseudomonadati</taxon>
        <taxon>Bacteroidota</taxon>
        <taxon>Cytophagia</taxon>
        <taxon>Cytophagales</taxon>
        <taxon>Splendidivirgaceae</taxon>
        <taxon>Splendidivirga</taxon>
    </lineage>
</organism>
<dbReference type="Proteomes" id="UP001172082">
    <property type="component" value="Unassembled WGS sequence"/>
</dbReference>
<feature type="chain" id="PRO_5047374233" evidence="1">
    <location>
        <begin position="20"/>
        <end position="861"/>
    </location>
</feature>
<sequence length="861" mass="97351">MFKLISPIAFLTIAILTVACQINDPENGTTINWENHPDRPWTGRKIWAVPLDDWSVTDGAATAGLTTGNWYATNEFKAGEQIKTLFLLDGKLIGGNFSTAVKFAFDTQQEDAFFAVEFGHKWEKADDRSVINRHKRPLGPLIKVTANGILEVGDTKENIEIDRGRFYKLSISANETEQGEVELNVKFFDEQNQQLAEVSALFPVEQIKGIASLDCWAGNAEPGGSFKIKSWNISGSSYQKTTDLTIGPVFWSMYSLNNDILKMNAQMFPIGKQDNKEVHLEIKRTEDEWERISTTTIDTISYTALFRLTGWDAAKDYDYRISYSLRNKDNKEHEFYYPGTIRKDPVDKEIITLANANCTKGQLFPYTKTVQNLIHQDPDIVLFSGDQLYEDTGEYRLVRALGGADHETIKKSYHNYLGRLAYWGWAFRDLMRNRPTIVLTDDHDVYQGNIWGEGGVTIYDNVPDHNKGGYSHHPIWINAVQRAQMAQNPDPFDPTPIGNDITVHYGGFTYGRVSFAMLEDRKFKSGPNGKVNTWPGRPDHVPADLKDFNPSSLDLPDLKLLGDRQLKFLDQWVQDWKGADMKCILSQTIFCNVATHHGGGQRLLADLDSNGWPQTGRNNALKTIRKAFAPHLAGDQHLPSLVQYGIDDWNEASFAFTAPAVATGYPRRWFVDDQISVNKRYELENTGEFKDGLGNKITVHGVGNPDKERGTPGLWDKNSYEEVEGAEAAFSSGYGLIAFNKKDLTYTFNAYRLKSDARNPSGEDQFPGFPKTISMEDNYAKKTDFHLPEIDLEGITGNVLIKVWDENESLIYARRINKQSFELPVFIPGRYKVYVGDPDEAKEKYVELNTGQVKESIKISF</sequence>
<proteinExistence type="predicted"/>
<keyword evidence="1" id="KW-0732">Signal</keyword>
<dbReference type="InterPro" id="IPR029052">
    <property type="entry name" value="Metallo-depent_PP-like"/>
</dbReference>